<dbReference type="InterPro" id="IPR027417">
    <property type="entry name" value="P-loop_NTPase"/>
</dbReference>
<dbReference type="CDD" id="cd02042">
    <property type="entry name" value="ParAB_family"/>
    <property type="match status" value="1"/>
</dbReference>
<name>A0A9X0R840_VIBME</name>
<dbReference type="EMBL" id="JACRUP010000005">
    <property type="protein sequence ID" value="MBC5851319.1"/>
    <property type="molecule type" value="Genomic_DNA"/>
</dbReference>
<dbReference type="AlphaFoldDB" id="A0A9X0R840"/>
<dbReference type="PANTHER" id="PTHR13696">
    <property type="entry name" value="P-LOOP CONTAINING NUCLEOSIDE TRIPHOSPHATE HYDROLASE"/>
    <property type="match status" value="1"/>
</dbReference>
<feature type="domain" description="AAA" evidence="1">
    <location>
        <begin position="116"/>
        <end position="291"/>
    </location>
</feature>
<dbReference type="Gene3D" id="3.40.50.300">
    <property type="entry name" value="P-loop containing nucleotide triphosphate hydrolases"/>
    <property type="match status" value="1"/>
</dbReference>
<keyword evidence="3" id="KW-1185">Reference proteome</keyword>
<evidence type="ECO:0000313" key="3">
    <source>
        <dbReference type="Proteomes" id="UP000615796"/>
    </source>
</evidence>
<gene>
    <name evidence="2" type="ORF">H8Q88_10280</name>
</gene>
<dbReference type="Proteomes" id="UP000615796">
    <property type="component" value="Unassembled WGS sequence"/>
</dbReference>
<sequence>MFYDTRSEVYALAATAEEAMAVKQAEICCIANKKDMRHFTLADAKAFLGPNGPTEKTIKAYCTKLGIDPTRFREEGSRWLINIKDIYKIREALHNEPKNKLKYPKFNRSKIQELLIITFANQKGGACKTTNSVHLGAGLALRHEQYRVLIVDLDKQQNLSTYYSPASVEIEGLNGDNEFTIGDLVLETYLNDIPDGMSEAEYVYNQLKDTTIPNLFVLPCRGKDTSLAKDMEDIASKNPDINPYKMLKDKLKMLDDYFDVVIVDTPPSIDLHVCNALYASDLLYIPLQPNDNDLFATLNWLTTLPEVFEIMSQYGFEGYKDRIGILMSNYRKTKSQGDNESKIMSLFPNNLMPCKIEFSEAILKCSNNMQTVFDLSPSEYREVHNDSKAIRSAVINMNAYINQIKFDMDKVWSKQKEVA</sequence>
<evidence type="ECO:0000259" key="1">
    <source>
        <dbReference type="Pfam" id="PF13614"/>
    </source>
</evidence>
<evidence type="ECO:0000313" key="2">
    <source>
        <dbReference type="EMBL" id="MBC5851319.1"/>
    </source>
</evidence>
<protein>
    <submittedName>
        <fullName evidence="2">ParA family protein</fullName>
    </submittedName>
</protein>
<dbReference type="InterPro" id="IPR025669">
    <property type="entry name" value="AAA_dom"/>
</dbReference>
<dbReference type="RefSeq" id="WP_116921426.1">
    <property type="nucleotide sequence ID" value="NZ_JACRUP010000005.1"/>
</dbReference>
<dbReference type="InterPro" id="IPR050678">
    <property type="entry name" value="DNA_Partitioning_ATPase"/>
</dbReference>
<comment type="caution">
    <text evidence="2">The sequence shown here is derived from an EMBL/GenBank/DDBJ whole genome shotgun (WGS) entry which is preliminary data.</text>
</comment>
<dbReference type="PANTHER" id="PTHR13696:SF52">
    <property type="entry name" value="PARA FAMILY PROTEIN CT_582"/>
    <property type="match status" value="1"/>
</dbReference>
<proteinExistence type="predicted"/>
<reference evidence="2" key="1">
    <citation type="submission" date="2020-08" db="EMBL/GenBank/DDBJ databases">
        <title>Genome Sequencing and Pan-Genome Analysis of Migratory bird Vibrio Strains, Inner Mongolia.</title>
        <authorList>
            <person name="Zheng L."/>
        </authorList>
    </citation>
    <scope>NUCLEOTIDE SEQUENCE</scope>
    <source>
        <strain evidence="2">M13F</strain>
    </source>
</reference>
<dbReference type="Pfam" id="PF13614">
    <property type="entry name" value="AAA_31"/>
    <property type="match status" value="1"/>
</dbReference>
<organism evidence="2 3">
    <name type="scientific">Vibrio metschnikovii</name>
    <dbReference type="NCBI Taxonomy" id="28172"/>
    <lineage>
        <taxon>Bacteria</taxon>
        <taxon>Pseudomonadati</taxon>
        <taxon>Pseudomonadota</taxon>
        <taxon>Gammaproteobacteria</taxon>
        <taxon>Vibrionales</taxon>
        <taxon>Vibrionaceae</taxon>
        <taxon>Vibrio</taxon>
    </lineage>
</organism>
<accession>A0A9X0R840</accession>
<dbReference type="SUPFAM" id="SSF52540">
    <property type="entry name" value="P-loop containing nucleoside triphosphate hydrolases"/>
    <property type="match status" value="1"/>
</dbReference>